<organism evidence="2 3">
    <name type="scientific">Cylindrodendrum hubeiense</name>
    <dbReference type="NCBI Taxonomy" id="595255"/>
    <lineage>
        <taxon>Eukaryota</taxon>
        <taxon>Fungi</taxon>
        <taxon>Dikarya</taxon>
        <taxon>Ascomycota</taxon>
        <taxon>Pezizomycotina</taxon>
        <taxon>Sordariomycetes</taxon>
        <taxon>Hypocreomycetidae</taxon>
        <taxon>Hypocreales</taxon>
        <taxon>Nectriaceae</taxon>
        <taxon>Cylindrodendrum</taxon>
    </lineage>
</organism>
<gene>
    <name evidence="2" type="ORF">G7Z17_g2280</name>
</gene>
<evidence type="ECO:0000313" key="2">
    <source>
        <dbReference type="EMBL" id="KAF7555272.1"/>
    </source>
</evidence>
<dbReference type="AlphaFoldDB" id="A0A9P5LL57"/>
<feature type="compositionally biased region" description="Basic and acidic residues" evidence="1">
    <location>
        <begin position="52"/>
        <end position="75"/>
    </location>
</feature>
<sequence>MTLSPSAYWWNVPNTTRTRLRIGETPSHRRLHRHPRHGPLPQTRPSPLPRKGSTEKEAKPEAPGDTGHRIHGDVI</sequence>
<feature type="region of interest" description="Disordered" evidence="1">
    <location>
        <begin position="18"/>
        <end position="75"/>
    </location>
</feature>
<dbReference type="Proteomes" id="UP000722485">
    <property type="component" value="Unassembled WGS sequence"/>
</dbReference>
<evidence type="ECO:0000313" key="3">
    <source>
        <dbReference type="Proteomes" id="UP000722485"/>
    </source>
</evidence>
<proteinExistence type="predicted"/>
<reference evidence="2" key="1">
    <citation type="submission" date="2020-03" db="EMBL/GenBank/DDBJ databases">
        <title>Draft Genome Sequence of Cylindrodendrum hubeiense.</title>
        <authorList>
            <person name="Buettner E."/>
            <person name="Kellner H."/>
        </authorList>
    </citation>
    <scope>NUCLEOTIDE SEQUENCE</scope>
    <source>
        <strain evidence="2">IHI 201604</strain>
    </source>
</reference>
<accession>A0A9P5LL57</accession>
<protein>
    <submittedName>
        <fullName evidence="2">Uncharacterized protein</fullName>
    </submittedName>
</protein>
<dbReference type="EMBL" id="JAANBB010000022">
    <property type="protein sequence ID" value="KAF7555272.1"/>
    <property type="molecule type" value="Genomic_DNA"/>
</dbReference>
<comment type="caution">
    <text evidence="2">The sequence shown here is derived from an EMBL/GenBank/DDBJ whole genome shotgun (WGS) entry which is preliminary data.</text>
</comment>
<evidence type="ECO:0000256" key="1">
    <source>
        <dbReference type="SAM" id="MobiDB-lite"/>
    </source>
</evidence>
<keyword evidence="3" id="KW-1185">Reference proteome</keyword>
<name>A0A9P5LL57_9HYPO</name>
<feature type="compositionally biased region" description="Basic residues" evidence="1">
    <location>
        <begin position="28"/>
        <end position="37"/>
    </location>
</feature>